<dbReference type="InterPro" id="IPR034660">
    <property type="entry name" value="DinB/YfiT-like"/>
</dbReference>
<evidence type="ECO:0000256" key="2">
    <source>
        <dbReference type="ARBA" id="ARBA00022723"/>
    </source>
</evidence>
<dbReference type="InterPro" id="IPR007837">
    <property type="entry name" value="DinB"/>
</dbReference>
<proteinExistence type="inferred from homology"/>
<sequence>MSVLQELLRFNQWANQAVLAHCRTVDPLLLDAPPPPGVYGSIRATLAHLATAEAVYVARLCDEEPQRLPSDVDLEVISASLERTGAALIELAQAIPPDQIISFNSPTFGAVSTPAWVIFAQAIAHGCAHRAQLATLFTQLGAPLPELDLWRFAGIAR</sequence>
<gene>
    <name evidence="4" type="ORF">ENP47_06455</name>
</gene>
<feature type="binding site" evidence="3">
    <location>
        <position position="125"/>
    </location>
    <ligand>
        <name>a divalent metal cation</name>
        <dbReference type="ChEBI" id="CHEBI:60240"/>
    </ligand>
</feature>
<dbReference type="Gene3D" id="1.20.120.450">
    <property type="entry name" value="dinb family like domain"/>
    <property type="match status" value="1"/>
</dbReference>
<protein>
    <recommendedName>
        <fullName evidence="5">Damage-inducible protein DinB</fullName>
    </recommendedName>
</protein>
<comment type="similarity">
    <text evidence="1">Belongs to the DinB family.</text>
</comment>
<feature type="binding site" evidence="3">
    <location>
        <position position="48"/>
    </location>
    <ligand>
        <name>a divalent metal cation</name>
        <dbReference type="ChEBI" id="CHEBI:60240"/>
    </ligand>
</feature>
<dbReference type="AlphaFoldDB" id="A0A7C1G2E7"/>
<accession>A0A7C1G2E7</accession>
<dbReference type="SUPFAM" id="SSF109854">
    <property type="entry name" value="DinB/YfiT-like putative metalloenzymes"/>
    <property type="match status" value="1"/>
</dbReference>
<dbReference type="GO" id="GO:0046872">
    <property type="term" value="F:metal ion binding"/>
    <property type="evidence" value="ECO:0007669"/>
    <property type="project" value="UniProtKB-KW"/>
</dbReference>
<feature type="binding site" evidence="3">
    <location>
        <position position="129"/>
    </location>
    <ligand>
        <name>a divalent metal cation</name>
        <dbReference type="ChEBI" id="CHEBI:60240"/>
    </ligand>
</feature>
<evidence type="ECO:0000256" key="1">
    <source>
        <dbReference type="ARBA" id="ARBA00008635"/>
    </source>
</evidence>
<name>A0A7C1G2E7_THERO</name>
<dbReference type="Pfam" id="PF05163">
    <property type="entry name" value="DinB"/>
    <property type="match status" value="1"/>
</dbReference>
<reference evidence="4" key="1">
    <citation type="journal article" date="2020" name="mSystems">
        <title>Genome- and Community-Level Interaction Insights into Carbon Utilization and Element Cycling Functions of Hydrothermarchaeota in Hydrothermal Sediment.</title>
        <authorList>
            <person name="Zhou Z."/>
            <person name="Liu Y."/>
            <person name="Xu W."/>
            <person name="Pan J."/>
            <person name="Luo Z.H."/>
            <person name="Li M."/>
        </authorList>
    </citation>
    <scope>NUCLEOTIDE SEQUENCE [LARGE SCALE GENOMIC DNA]</scope>
    <source>
        <strain evidence="4">SpSt-222</strain>
    </source>
</reference>
<evidence type="ECO:0000313" key="4">
    <source>
        <dbReference type="EMBL" id="HEF65219.1"/>
    </source>
</evidence>
<comment type="caution">
    <text evidence="4">The sequence shown here is derived from an EMBL/GenBank/DDBJ whole genome shotgun (WGS) entry which is preliminary data.</text>
</comment>
<organism evidence="4">
    <name type="scientific">Thermomicrobium roseum</name>
    <dbReference type="NCBI Taxonomy" id="500"/>
    <lineage>
        <taxon>Bacteria</taxon>
        <taxon>Pseudomonadati</taxon>
        <taxon>Thermomicrobiota</taxon>
        <taxon>Thermomicrobia</taxon>
        <taxon>Thermomicrobiales</taxon>
        <taxon>Thermomicrobiaceae</taxon>
        <taxon>Thermomicrobium</taxon>
    </lineage>
</organism>
<evidence type="ECO:0008006" key="5">
    <source>
        <dbReference type="Google" id="ProtNLM"/>
    </source>
</evidence>
<dbReference type="EMBL" id="DSJL01000011">
    <property type="protein sequence ID" value="HEF65219.1"/>
    <property type="molecule type" value="Genomic_DNA"/>
</dbReference>
<evidence type="ECO:0000256" key="3">
    <source>
        <dbReference type="PIRSR" id="PIRSR607837-1"/>
    </source>
</evidence>
<keyword evidence="2 3" id="KW-0479">Metal-binding</keyword>